<protein>
    <recommendedName>
        <fullName evidence="4">Large ribosomal subunit protein eL28</fullName>
    </recommendedName>
    <alternativeName>
        <fullName evidence="5">60S ribosomal protein L28</fullName>
    </alternativeName>
</protein>
<feature type="domain" description="Ribosomal eL28/Mak16" evidence="6">
    <location>
        <begin position="7"/>
        <end position="121"/>
    </location>
</feature>
<reference evidence="7 8" key="1">
    <citation type="submission" date="2024-04" db="EMBL/GenBank/DDBJ databases">
        <authorList>
            <consortium name="Genoscope - CEA"/>
            <person name="William W."/>
        </authorList>
    </citation>
    <scope>NUCLEOTIDE SEQUENCE [LARGE SCALE GENOMIC DNA]</scope>
</reference>
<gene>
    <name evidence="7" type="ORF">GSLYS_00014792001</name>
</gene>
<comment type="similarity">
    <text evidence="1">Belongs to the eukaryotic ribosomal protein eL28 family.</text>
</comment>
<evidence type="ECO:0000313" key="7">
    <source>
        <dbReference type="EMBL" id="CAL1541150.1"/>
    </source>
</evidence>
<dbReference type="Pfam" id="PF01778">
    <property type="entry name" value="Ribosomal_L28e"/>
    <property type="match status" value="1"/>
</dbReference>
<dbReference type="Proteomes" id="UP001497497">
    <property type="component" value="Unassembled WGS sequence"/>
</dbReference>
<evidence type="ECO:0000256" key="4">
    <source>
        <dbReference type="ARBA" id="ARBA00035223"/>
    </source>
</evidence>
<dbReference type="GO" id="GO:0006412">
    <property type="term" value="P:translation"/>
    <property type="evidence" value="ECO:0007669"/>
    <property type="project" value="InterPro"/>
</dbReference>
<evidence type="ECO:0000256" key="5">
    <source>
        <dbReference type="ARBA" id="ARBA00035330"/>
    </source>
</evidence>
<dbReference type="InterPro" id="IPR029004">
    <property type="entry name" value="Ribosomal_eL28/Mak16"/>
</dbReference>
<keyword evidence="3" id="KW-0687">Ribonucleoprotein</keyword>
<evidence type="ECO:0000256" key="2">
    <source>
        <dbReference type="ARBA" id="ARBA00022980"/>
    </source>
</evidence>
<name>A0AAV2I3I5_LYMST</name>
<keyword evidence="2" id="KW-0689">Ribosomal protein</keyword>
<comment type="caution">
    <text evidence="7">The sequence shown here is derived from an EMBL/GenBank/DDBJ whole genome shotgun (WGS) entry which is preliminary data.</text>
</comment>
<dbReference type="GO" id="GO:0005840">
    <property type="term" value="C:ribosome"/>
    <property type="evidence" value="ECO:0007669"/>
    <property type="project" value="UniProtKB-KW"/>
</dbReference>
<evidence type="ECO:0000313" key="8">
    <source>
        <dbReference type="Proteomes" id="UP001497497"/>
    </source>
</evidence>
<dbReference type="AlphaFoldDB" id="A0AAV2I3I5"/>
<evidence type="ECO:0000256" key="3">
    <source>
        <dbReference type="ARBA" id="ARBA00023274"/>
    </source>
</evidence>
<accession>A0AAV2I3I5</accession>
<dbReference type="PANTHER" id="PTHR10544">
    <property type="entry name" value="60S RIBOSOMAL PROTEIN L28"/>
    <property type="match status" value="1"/>
</dbReference>
<evidence type="ECO:0000256" key="1">
    <source>
        <dbReference type="ARBA" id="ARBA00007926"/>
    </source>
</evidence>
<dbReference type="GO" id="GO:1990904">
    <property type="term" value="C:ribonucleoprotein complex"/>
    <property type="evidence" value="ECO:0007669"/>
    <property type="project" value="UniProtKB-KW"/>
</dbReference>
<dbReference type="InterPro" id="IPR002672">
    <property type="entry name" value="Ribosomal_eL28"/>
</dbReference>
<dbReference type="EMBL" id="CAXITT010000417">
    <property type="protein sequence ID" value="CAL1541150.1"/>
    <property type="molecule type" value="Genomic_DNA"/>
</dbReference>
<organism evidence="7 8">
    <name type="scientific">Lymnaea stagnalis</name>
    <name type="common">Great pond snail</name>
    <name type="synonym">Helix stagnalis</name>
    <dbReference type="NCBI Taxonomy" id="6523"/>
    <lineage>
        <taxon>Eukaryota</taxon>
        <taxon>Metazoa</taxon>
        <taxon>Spiralia</taxon>
        <taxon>Lophotrochozoa</taxon>
        <taxon>Mollusca</taxon>
        <taxon>Gastropoda</taxon>
        <taxon>Heterobranchia</taxon>
        <taxon>Euthyneura</taxon>
        <taxon>Panpulmonata</taxon>
        <taxon>Hygrophila</taxon>
        <taxon>Lymnaeoidea</taxon>
        <taxon>Lymnaeidae</taxon>
        <taxon>Lymnaea</taxon>
    </lineage>
</organism>
<sequence length="137" mass="15394">MATADVAWLIIRNNSSTLLKRSKQNMSLEPNNLKSRNSFRYNGLIHSKTVGVEPTKDGKGVVLVTRKGKGLRKPNKSLTKVELKRGPRKTIAVIRNSLKANNYRRDLVNSAVRRTCAILKSQKPVVIKSRTRSAKKE</sequence>
<keyword evidence="8" id="KW-1185">Reference proteome</keyword>
<dbReference type="FunFam" id="3.30.390.110:FF:000002">
    <property type="entry name" value="60S ribosomal protein L28"/>
    <property type="match status" value="1"/>
</dbReference>
<evidence type="ECO:0000259" key="6">
    <source>
        <dbReference type="Pfam" id="PF01778"/>
    </source>
</evidence>
<dbReference type="Gene3D" id="3.30.390.110">
    <property type="match status" value="1"/>
</dbReference>
<proteinExistence type="inferred from homology"/>
<dbReference type="GO" id="GO:0003735">
    <property type="term" value="F:structural constituent of ribosome"/>
    <property type="evidence" value="ECO:0007669"/>
    <property type="project" value="InterPro"/>
</dbReference>